<feature type="region of interest" description="Disordered" evidence="1">
    <location>
        <begin position="310"/>
        <end position="398"/>
    </location>
</feature>
<dbReference type="AlphaFoldDB" id="A0AAD7EJE6"/>
<evidence type="ECO:0000256" key="1">
    <source>
        <dbReference type="SAM" id="MobiDB-lite"/>
    </source>
</evidence>
<dbReference type="Proteomes" id="UP001218218">
    <property type="component" value="Unassembled WGS sequence"/>
</dbReference>
<reference evidence="2" key="1">
    <citation type="submission" date="2023-03" db="EMBL/GenBank/DDBJ databases">
        <title>Massive genome expansion in bonnet fungi (Mycena s.s.) driven by repeated elements and novel gene families across ecological guilds.</title>
        <authorList>
            <consortium name="Lawrence Berkeley National Laboratory"/>
            <person name="Harder C.B."/>
            <person name="Miyauchi S."/>
            <person name="Viragh M."/>
            <person name="Kuo A."/>
            <person name="Thoen E."/>
            <person name="Andreopoulos B."/>
            <person name="Lu D."/>
            <person name="Skrede I."/>
            <person name="Drula E."/>
            <person name="Henrissat B."/>
            <person name="Morin E."/>
            <person name="Kohler A."/>
            <person name="Barry K."/>
            <person name="LaButti K."/>
            <person name="Morin E."/>
            <person name="Salamov A."/>
            <person name="Lipzen A."/>
            <person name="Mereny Z."/>
            <person name="Hegedus B."/>
            <person name="Baldrian P."/>
            <person name="Stursova M."/>
            <person name="Weitz H."/>
            <person name="Taylor A."/>
            <person name="Grigoriev I.V."/>
            <person name="Nagy L.G."/>
            <person name="Martin F."/>
            <person name="Kauserud H."/>
        </authorList>
    </citation>
    <scope>NUCLEOTIDE SEQUENCE</scope>
    <source>
        <strain evidence="2">CBHHK002</strain>
    </source>
</reference>
<proteinExistence type="predicted"/>
<dbReference type="EMBL" id="JARIHO010000042">
    <property type="protein sequence ID" value="KAJ7326368.1"/>
    <property type="molecule type" value="Genomic_DNA"/>
</dbReference>
<evidence type="ECO:0000313" key="2">
    <source>
        <dbReference type="EMBL" id="KAJ7326368.1"/>
    </source>
</evidence>
<accession>A0AAD7EJE6</accession>
<keyword evidence="3" id="KW-1185">Reference proteome</keyword>
<feature type="region of interest" description="Disordered" evidence="1">
    <location>
        <begin position="136"/>
        <end position="155"/>
    </location>
</feature>
<sequence length="398" mass="43193">MSSTVSLCLRAPPSSSTPSFIWPPSWAFPNPRLDARVSEACLKRGILLAAKGARERDRLVQEFDLREVGRTRTDRRALRELRHQATPPSHLAPLSSLRLLPRSPAALVPLIPPTPPFVSPPFSVETPHDSGRWSLTPSARAKPHQATSAHFSLPPSLAIVPAHTTTSRSMPPPVDSATLSPPRTQAGRQFGLSDAQVNGRRALTDRRSPDGYATPGPPSRPPRRPAVFSAPPLHLLAEKTTTTDSAHPTTITNSTTGESRREDQEPADLGTLSSVARRDALPGSGRAFDSSIVVVLSVRLPRRPFLGATFAPRLHGPHARPHPDTPLEPHAGKAPRPQAPTPTTHSRPQRTHAHNALTPTTHPRPHGNDAHLPPSPRPPSDATPRQVRLRSVVRYYLT</sequence>
<evidence type="ECO:0000313" key="3">
    <source>
        <dbReference type="Proteomes" id="UP001218218"/>
    </source>
</evidence>
<feature type="compositionally biased region" description="Basic and acidic residues" evidence="1">
    <location>
        <begin position="321"/>
        <end position="331"/>
    </location>
</feature>
<comment type="caution">
    <text evidence="2">The sequence shown here is derived from an EMBL/GenBank/DDBJ whole genome shotgun (WGS) entry which is preliminary data.</text>
</comment>
<gene>
    <name evidence="2" type="ORF">DFH08DRAFT_968270</name>
</gene>
<feature type="region of interest" description="Disordered" evidence="1">
    <location>
        <begin position="163"/>
        <end position="275"/>
    </location>
</feature>
<name>A0AAD7EJE6_9AGAR</name>
<feature type="compositionally biased region" description="Polar residues" evidence="1">
    <location>
        <begin position="239"/>
        <end position="257"/>
    </location>
</feature>
<feature type="compositionally biased region" description="Polar residues" evidence="1">
    <location>
        <begin position="177"/>
        <end position="187"/>
    </location>
</feature>
<organism evidence="2 3">
    <name type="scientific">Mycena albidolilacea</name>
    <dbReference type="NCBI Taxonomy" id="1033008"/>
    <lineage>
        <taxon>Eukaryota</taxon>
        <taxon>Fungi</taxon>
        <taxon>Dikarya</taxon>
        <taxon>Basidiomycota</taxon>
        <taxon>Agaricomycotina</taxon>
        <taxon>Agaricomycetes</taxon>
        <taxon>Agaricomycetidae</taxon>
        <taxon>Agaricales</taxon>
        <taxon>Marasmiineae</taxon>
        <taxon>Mycenaceae</taxon>
        <taxon>Mycena</taxon>
    </lineage>
</organism>
<protein>
    <submittedName>
        <fullName evidence="2">Uncharacterized protein</fullName>
    </submittedName>
</protein>